<dbReference type="HOGENOM" id="CLU_1868267_0_0_1"/>
<sequence>MAAVLADNYCDTTFLAAFIWGETFRFKRGSAQDSLLQPPRFSLFADDGEGGRCSPGRGGLHVILIEKGGSTLSLAALAVAFAWASEDFSAGNRFFYSMPPSPRLWLGLGSFLFQSTIFPFSRENDTQDPKDGSEHAR</sequence>
<reference evidence="1" key="2">
    <citation type="submission" date="2013-04" db="UniProtKB">
        <authorList>
            <consortium name="EnsemblPlants"/>
        </authorList>
    </citation>
    <scope>IDENTIFICATION</scope>
</reference>
<dbReference type="EnsemblPlants" id="OB01G12960.1">
    <property type="protein sequence ID" value="OB01G12960.1"/>
    <property type="gene ID" value="OB01G12960"/>
</dbReference>
<keyword evidence="2" id="KW-1185">Reference proteome</keyword>
<evidence type="ECO:0000313" key="2">
    <source>
        <dbReference type="Proteomes" id="UP000006038"/>
    </source>
</evidence>
<evidence type="ECO:0000313" key="1">
    <source>
        <dbReference type="EnsemblPlants" id="OB01G12960.1"/>
    </source>
</evidence>
<reference evidence="1" key="1">
    <citation type="journal article" date="2013" name="Nat. Commun.">
        <title>Whole-genome sequencing of Oryza brachyantha reveals mechanisms underlying Oryza genome evolution.</title>
        <authorList>
            <person name="Chen J."/>
            <person name="Huang Q."/>
            <person name="Gao D."/>
            <person name="Wang J."/>
            <person name="Lang Y."/>
            <person name="Liu T."/>
            <person name="Li B."/>
            <person name="Bai Z."/>
            <person name="Luis Goicoechea J."/>
            <person name="Liang C."/>
            <person name="Chen C."/>
            <person name="Zhang W."/>
            <person name="Sun S."/>
            <person name="Liao Y."/>
            <person name="Zhang X."/>
            <person name="Yang L."/>
            <person name="Song C."/>
            <person name="Wang M."/>
            <person name="Shi J."/>
            <person name="Liu G."/>
            <person name="Liu J."/>
            <person name="Zhou H."/>
            <person name="Zhou W."/>
            <person name="Yu Q."/>
            <person name="An N."/>
            <person name="Chen Y."/>
            <person name="Cai Q."/>
            <person name="Wang B."/>
            <person name="Liu B."/>
            <person name="Min J."/>
            <person name="Huang Y."/>
            <person name="Wu H."/>
            <person name="Li Z."/>
            <person name="Zhang Y."/>
            <person name="Yin Y."/>
            <person name="Song W."/>
            <person name="Jiang J."/>
            <person name="Jackson S.A."/>
            <person name="Wing R.A."/>
            <person name="Wang J."/>
            <person name="Chen M."/>
        </authorList>
    </citation>
    <scope>NUCLEOTIDE SEQUENCE [LARGE SCALE GENOMIC DNA]</scope>
    <source>
        <strain evidence="1">cv. IRGC 101232</strain>
    </source>
</reference>
<dbReference type="Proteomes" id="UP000006038">
    <property type="component" value="Chromosome 1"/>
</dbReference>
<proteinExistence type="predicted"/>
<accession>J3KWE0</accession>
<name>J3KWE0_ORYBR</name>
<dbReference type="Gramene" id="OB01G12960.1">
    <property type="protein sequence ID" value="OB01G12960.1"/>
    <property type="gene ID" value="OB01G12960"/>
</dbReference>
<organism evidence="1">
    <name type="scientific">Oryza brachyantha</name>
    <name type="common">malo sina</name>
    <dbReference type="NCBI Taxonomy" id="4533"/>
    <lineage>
        <taxon>Eukaryota</taxon>
        <taxon>Viridiplantae</taxon>
        <taxon>Streptophyta</taxon>
        <taxon>Embryophyta</taxon>
        <taxon>Tracheophyta</taxon>
        <taxon>Spermatophyta</taxon>
        <taxon>Magnoliopsida</taxon>
        <taxon>Liliopsida</taxon>
        <taxon>Poales</taxon>
        <taxon>Poaceae</taxon>
        <taxon>BOP clade</taxon>
        <taxon>Oryzoideae</taxon>
        <taxon>Oryzeae</taxon>
        <taxon>Oryzinae</taxon>
        <taxon>Oryza</taxon>
    </lineage>
</organism>
<dbReference type="AlphaFoldDB" id="J3KWE0"/>
<protein>
    <submittedName>
        <fullName evidence="1">Uncharacterized protein</fullName>
    </submittedName>
</protein>